<feature type="coiled-coil region" evidence="16">
    <location>
        <begin position="141"/>
        <end position="179"/>
    </location>
</feature>
<dbReference type="PANTHER" id="PTHR31954">
    <property type="entry name" value="CILIA- AND FLAGELLA-ASSOCIATED PROTEIN 157"/>
    <property type="match status" value="1"/>
</dbReference>
<dbReference type="Pfam" id="PF02676">
    <property type="entry name" value="TYW3"/>
    <property type="match status" value="1"/>
</dbReference>
<comment type="catalytic activity">
    <reaction evidence="15">
        <text>4-demethyl-7-[(3S)-3-amino-3-carboxypropyl]wyosine(37) in tRNA(Phe) + S-adenosyl-L-methionine = 7-[(3S)-3-amino-3-carboxypropyl]wyosine(37) in tRNA(Phe) + S-adenosyl-L-homocysteine + H(+)</text>
        <dbReference type="Rhea" id="RHEA:36635"/>
        <dbReference type="Rhea" id="RHEA-COMP:10378"/>
        <dbReference type="Rhea" id="RHEA-COMP:10379"/>
        <dbReference type="ChEBI" id="CHEBI:15378"/>
        <dbReference type="ChEBI" id="CHEBI:57856"/>
        <dbReference type="ChEBI" id="CHEBI:59789"/>
        <dbReference type="ChEBI" id="CHEBI:73543"/>
        <dbReference type="ChEBI" id="CHEBI:73550"/>
        <dbReference type="EC" id="2.1.1.282"/>
    </reaction>
</comment>
<keyword evidence="9" id="KW-0949">S-adenosyl-L-methionine</keyword>
<evidence type="ECO:0000256" key="15">
    <source>
        <dbReference type="ARBA" id="ARBA00049202"/>
    </source>
</evidence>
<feature type="domain" description="tRNA wybutosine-synthesizing protein" evidence="18">
    <location>
        <begin position="378"/>
        <end position="448"/>
    </location>
</feature>
<proteinExistence type="inferred from homology"/>
<evidence type="ECO:0000256" key="17">
    <source>
        <dbReference type="SAM" id="MobiDB-lite"/>
    </source>
</evidence>
<evidence type="ECO:0000313" key="20">
    <source>
        <dbReference type="Proteomes" id="UP001228049"/>
    </source>
</evidence>
<evidence type="ECO:0000256" key="6">
    <source>
        <dbReference type="ARBA" id="ARBA00016536"/>
    </source>
</evidence>
<reference evidence="19" key="1">
    <citation type="submission" date="2023-04" db="EMBL/GenBank/DDBJ databases">
        <title>Chromosome-level genome of Chaenocephalus aceratus.</title>
        <authorList>
            <person name="Park H."/>
        </authorList>
    </citation>
    <scope>NUCLEOTIDE SEQUENCE</scope>
    <source>
        <strain evidence="19">DE</strain>
        <tissue evidence="19">Muscle</tissue>
    </source>
</reference>
<comment type="function">
    <text evidence="14">Probable S-adenosyl-L-methionine-dependent methyltransferase that acts as a component of the wybutosine biosynthesis pathway. Wybutosine is a hyper modified guanosine with a tricyclic base found at the 3'-position adjacent to the anticodon of eukaryotic phenylalanine tRNA.</text>
</comment>
<dbReference type="GO" id="GO:0008168">
    <property type="term" value="F:methyltransferase activity"/>
    <property type="evidence" value="ECO:0007669"/>
    <property type="project" value="UniProtKB-KW"/>
</dbReference>
<dbReference type="AlphaFoldDB" id="A0AAD9BDR9"/>
<keyword evidence="11 16" id="KW-0175">Coiled coil</keyword>
<dbReference type="EMBL" id="JASDAP010000026">
    <property type="protein sequence ID" value="KAK1879548.1"/>
    <property type="molecule type" value="Genomic_DNA"/>
</dbReference>
<keyword evidence="7" id="KW-0489">Methyltransferase</keyword>
<keyword evidence="10" id="KW-0819">tRNA processing</keyword>
<keyword evidence="13" id="KW-0966">Cell projection</keyword>
<dbReference type="InterPro" id="IPR036602">
    <property type="entry name" value="tRNA_yW-synthesising-like_sf"/>
</dbReference>
<evidence type="ECO:0000256" key="13">
    <source>
        <dbReference type="ARBA" id="ARBA00023273"/>
    </source>
</evidence>
<feature type="coiled-coil region" evidence="16">
    <location>
        <begin position="40"/>
        <end position="106"/>
    </location>
</feature>
<evidence type="ECO:0000256" key="8">
    <source>
        <dbReference type="ARBA" id="ARBA00022679"/>
    </source>
</evidence>
<feature type="non-terminal residue" evidence="19">
    <location>
        <position position="1"/>
    </location>
</feature>
<name>A0AAD9BDR9_DISEL</name>
<evidence type="ECO:0000256" key="7">
    <source>
        <dbReference type="ARBA" id="ARBA00022603"/>
    </source>
</evidence>
<feature type="region of interest" description="Disordered" evidence="17">
    <location>
        <begin position="334"/>
        <end position="365"/>
    </location>
</feature>
<dbReference type="InterPro" id="IPR038844">
    <property type="entry name" value="CFAP157"/>
</dbReference>
<keyword evidence="19" id="KW-0282">Flagellum</keyword>
<evidence type="ECO:0000256" key="14">
    <source>
        <dbReference type="ARBA" id="ARBA00025378"/>
    </source>
</evidence>
<dbReference type="SUPFAM" id="SSF111278">
    <property type="entry name" value="SSo0622-like"/>
    <property type="match status" value="1"/>
</dbReference>
<dbReference type="Gene3D" id="3.30.1960.10">
    <property type="entry name" value="tRNA wybutosine-synthesizing-like"/>
    <property type="match status" value="1"/>
</dbReference>
<evidence type="ECO:0000256" key="5">
    <source>
        <dbReference type="ARBA" id="ARBA00014087"/>
    </source>
</evidence>
<protein>
    <recommendedName>
        <fullName evidence="5">Cilia- and flagella-associated protein 157</fullName>
        <ecNumber evidence="4">2.1.1.282</ecNumber>
    </recommendedName>
    <alternativeName>
        <fullName evidence="6">tRNA wybutosine-synthesizing protein 3 homolog</fullName>
    </alternativeName>
</protein>
<evidence type="ECO:0000256" key="9">
    <source>
        <dbReference type="ARBA" id="ARBA00022691"/>
    </source>
</evidence>
<dbReference type="GO" id="GO:0007288">
    <property type="term" value="P:sperm axoneme assembly"/>
    <property type="evidence" value="ECO:0007669"/>
    <property type="project" value="TreeGrafter"/>
</dbReference>
<evidence type="ECO:0000256" key="1">
    <source>
        <dbReference type="ARBA" id="ARBA00004138"/>
    </source>
</evidence>
<organism evidence="19 20">
    <name type="scientific">Dissostichus eleginoides</name>
    <name type="common">Patagonian toothfish</name>
    <name type="synonym">Dissostichus amissus</name>
    <dbReference type="NCBI Taxonomy" id="100907"/>
    <lineage>
        <taxon>Eukaryota</taxon>
        <taxon>Metazoa</taxon>
        <taxon>Chordata</taxon>
        <taxon>Craniata</taxon>
        <taxon>Vertebrata</taxon>
        <taxon>Euteleostomi</taxon>
        <taxon>Actinopterygii</taxon>
        <taxon>Neopterygii</taxon>
        <taxon>Teleostei</taxon>
        <taxon>Neoteleostei</taxon>
        <taxon>Acanthomorphata</taxon>
        <taxon>Eupercaria</taxon>
        <taxon>Perciformes</taxon>
        <taxon>Notothenioidei</taxon>
        <taxon>Nototheniidae</taxon>
        <taxon>Dissostichus</taxon>
    </lineage>
</organism>
<evidence type="ECO:0000256" key="2">
    <source>
        <dbReference type="ARBA" id="ARBA00004797"/>
    </source>
</evidence>
<gene>
    <name evidence="19" type="ORF">KUDE01_027668</name>
</gene>
<keyword evidence="8" id="KW-0808">Transferase</keyword>
<dbReference type="GO" id="GO:0008033">
    <property type="term" value="P:tRNA processing"/>
    <property type="evidence" value="ECO:0007669"/>
    <property type="project" value="UniProtKB-KW"/>
</dbReference>
<evidence type="ECO:0000256" key="4">
    <source>
        <dbReference type="ARBA" id="ARBA00012750"/>
    </source>
</evidence>
<dbReference type="GO" id="GO:0008017">
    <property type="term" value="F:microtubule binding"/>
    <property type="evidence" value="ECO:0007669"/>
    <property type="project" value="TreeGrafter"/>
</dbReference>
<evidence type="ECO:0000256" key="12">
    <source>
        <dbReference type="ARBA" id="ARBA00023069"/>
    </source>
</evidence>
<evidence type="ECO:0000256" key="11">
    <source>
        <dbReference type="ARBA" id="ARBA00023054"/>
    </source>
</evidence>
<evidence type="ECO:0000259" key="18">
    <source>
        <dbReference type="Pfam" id="PF02676"/>
    </source>
</evidence>
<feature type="region of interest" description="Disordered" evidence="17">
    <location>
        <begin position="1"/>
        <end position="33"/>
    </location>
</feature>
<comment type="subcellular location">
    <subcellularLocation>
        <location evidence="1">Cell projection</location>
        <location evidence="1">Cilium</location>
    </subcellularLocation>
</comment>
<comment type="caution">
    <text evidence="19">The sequence shown here is derived from an EMBL/GenBank/DDBJ whole genome shotgun (WGS) entry which is preliminary data.</text>
</comment>
<feature type="coiled-coil region" evidence="16">
    <location>
        <begin position="214"/>
        <end position="304"/>
    </location>
</feature>
<dbReference type="Proteomes" id="UP001228049">
    <property type="component" value="Unassembled WGS sequence"/>
</dbReference>
<feature type="compositionally biased region" description="Basic and acidic residues" evidence="17">
    <location>
        <begin position="8"/>
        <end position="24"/>
    </location>
</feature>
<evidence type="ECO:0000256" key="16">
    <source>
        <dbReference type="SAM" id="Coils"/>
    </source>
</evidence>
<dbReference type="PANTHER" id="PTHR31954:SF1">
    <property type="entry name" value="CILIA- AND FLAGELLA-ASSOCIATED PROTEIN 157"/>
    <property type="match status" value="1"/>
</dbReference>
<dbReference type="InterPro" id="IPR003827">
    <property type="entry name" value="tRNA_yW-synthesising"/>
</dbReference>
<accession>A0AAD9BDR9</accession>
<keyword evidence="20" id="KW-1185">Reference proteome</keyword>
<dbReference type="GO" id="GO:0032259">
    <property type="term" value="P:methylation"/>
    <property type="evidence" value="ECO:0007669"/>
    <property type="project" value="UniProtKB-KW"/>
</dbReference>
<comment type="pathway">
    <text evidence="2">tRNA modification; wybutosine-tRNA(Phe) biosynthesis.</text>
</comment>
<evidence type="ECO:0000256" key="3">
    <source>
        <dbReference type="ARBA" id="ARBA00010841"/>
    </source>
</evidence>
<sequence>MPKKKEKKSVEKQNDVQKTQKRDSPAAAESTENYLYLTQKRYLNEQLQRYQLKCEALERQKKDLDCQCGILEKEKKDVVEYLKRSLLEKEAEVDELTERLEGQQRAAQQHGDSQQLTLTELRRELRGRVTEASSENKSLALQEFQEQREQIMSNMESLEKQLANQREEHKATIHSLEMKALLEKKRLEKEMESHVAVMAAEVQQLVEQKVPEAARSALQENAEVRSLISQLSEQNHDLMEENFALRERKGRLRVEVENLEEMLRETSRQSCVHKKVVEQLTEKCQQLQAELKDCQQEVEQLHTKQTGVLGEMEALRDLTLNPAQTFQFELALQNPAGPGLVPPPPTRKHKHTPSRRGAAGSSSPQGPLLRSVHLLGLQCHSVAINSGFRNSGLTVSKTGKIITAVRSTHALEAPLSHEGKLLVPHDYIHFLCQTANQKMEENLRFIHRS</sequence>
<dbReference type="GO" id="GO:0036064">
    <property type="term" value="C:ciliary basal body"/>
    <property type="evidence" value="ECO:0007669"/>
    <property type="project" value="TreeGrafter"/>
</dbReference>
<comment type="similarity">
    <text evidence="3">Belongs to the CFAP157 family.</text>
</comment>
<evidence type="ECO:0000256" key="10">
    <source>
        <dbReference type="ARBA" id="ARBA00022694"/>
    </source>
</evidence>
<evidence type="ECO:0000313" key="19">
    <source>
        <dbReference type="EMBL" id="KAK1879548.1"/>
    </source>
</evidence>
<keyword evidence="12" id="KW-0969">Cilium</keyword>
<dbReference type="EC" id="2.1.1.282" evidence="4"/>